<keyword evidence="3 6" id="KW-0812">Transmembrane</keyword>
<evidence type="ECO:0000256" key="5">
    <source>
        <dbReference type="ARBA" id="ARBA00023136"/>
    </source>
</evidence>
<evidence type="ECO:0000256" key="6">
    <source>
        <dbReference type="SAM" id="Phobius"/>
    </source>
</evidence>
<keyword evidence="2" id="KW-1003">Cell membrane</keyword>
<dbReference type="GO" id="GO:0005886">
    <property type="term" value="C:plasma membrane"/>
    <property type="evidence" value="ECO:0007669"/>
    <property type="project" value="UniProtKB-ARBA"/>
</dbReference>
<proteinExistence type="predicted"/>
<dbReference type="InterPro" id="IPR051611">
    <property type="entry name" value="ECF_transporter_component"/>
</dbReference>
<comment type="subcellular location">
    <subcellularLocation>
        <location evidence="1">Membrane</location>
        <topology evidence="1">Multi-pass membrane protein</topology>
    </subcellularLocation>
</comment>
<evidence type="ECO:0000256" key="2">
    <source>
        <dbReference type="ARBA" id="ARBA00022475"/>
    </source>
</evidence>
<dbReference type="EMBL" id="JAACAK010000080">
    <property type="protein sequence ID" value="NIR75414.1"/>
    <property type="molecule type" value="Genomic_DNA"/>
</dbReference>
<dbReference type="AlphaFoldDB" id="A0AAE4Z7V3"/>
<evidence type="ECO:0000256" key="4">
    <source>
        <dbReference type="ARBA" id="ARBA00022989"/>
    </source>
</evidence>
<accession>A0AAE4Z7V3</accession>
<dbReference type="InterPro" id="IPR003339">
    <property type="entry name" value="ABC/ECF_trnsptr_transmembrane"/>
</dbReference>
<dbReference type="CDD" id="cd16914">
    <property type="entry name" value="EcfT"/>
    <property type="match status" value="1"/>
</dbReference>
<feature type="transmembrane region" description="Helical" evidence="6">
    <location>
        <begin position="234"/>
        <end position="255"/>
    </location>
</feature>
<dbReference type="Pfam" id="PF02361">
    <property type="entry name" value="CbiQ"/>
    <property type="match status" value="1"/>
</dbReference>
<keyword evidence="5 6" id="KW-0472">Membrane</keyword>
<dbReference type="PANTHER" id="PTHR34857">
    <property type="entry name" value="SLL0384 PROTEIN"/>
    <property type="match status" value="1"/>
</dbReference>
<protein>
    <recommendedName>
        <fullName evidence="9">Cobalt/nickel transport system permease protein</fullName>
    </recommendedName>
</protein>
<organism evidence="7 8">
    <name type="scientific">Candidatus Kutchimonas denitrificans</name>
    <dbReference type="NCBI Taxonomy" id="3056748"/>
    <lineage>
        <taxon>Bacteria</taxon>
        <taxon>Pseudomonadati</taxon>
        <taxon>Gemmatimonadota</taxon>
        <taxon>Gemmatimonadia</taxon>
        <taxon>Candidatus Palauibacterales</taxon>
        <taxon>Candidatus Palauibacteraceae</taxon>
        <taxon>Candidatus Kutchimonas</taxon>
    </lineage>
</organism>
<evidence type="ECO:0000313" key="7">
    <source>
        <dbReference type="EMBL" id="NIR75414.1"/>
    </source>
</evidence>
<dbReference type="PANTHER" id="PTHR34857:SF2">
    <property type="entry name" value="SLL0384 PROTEIN"/>
    <property type="match status" value="1"/>
</dbReference>
<sequence length="256" mass="27132">MGFRHLDRYAGRQSWLTARTTPHGRLWIALTAACSAALMPQGARLALSVLAVTILAGAWVARVPASTLVRRVLGATPFFLLPALALPVTVPGPVAAEIGPFTVTTAGLERAGGVLVRATLAVTAMMIVISVTRSADMLNALHRLPLPFLVKSSLALGYRYLYLLNDELERTGRAMRSRAGGGPTLRVLRARGSTLAHLFARAHARGTRIHAAMLSRGYRDTLPTLKPAAGGSRAGSFAIIGLLAAIWAGGMLEAWL</sequence>
<evidence type="ECO:0008006" key="9">
    <source>
        <dbReference type="Google" id="ProtNLM"/>
    </source>
</evidence>
<evidence type="ECO:0000256" key="3">
    <source>
        <dbReference type="ARBA" id="ARBA00022692"/>
    </source>
</evidence>
<evidence type="ECO:0000256" key="1">
    <source>
        <dbReference type="ARBA" id="ARBA00004141"/>
    </source>
</evidence>
<evidence type="ECO:0000313" key="8">
    <source>
        <dbReference type="Proteomes" id="UP000702544"/>
    </source>
</evidence>
<name>A0AAE4Z7V3_9BACT</name>
<comment type="caution">
    <text evidence="7">The sequence shown here is derived from an EMBL/GenBank/DDBJ whole genome shotgun (WGS) entry which is preliminary data.</text>
</comment>
<gene>
    <name evidence="7" type="ORF">GWO12_09950</name>
</gene>
<feature type="transmembrane region" description="Helical" evidence="6">
    <location>
        <begin position="114"/>
        <end position="132"/>
    </location>
</feature>
<dbReference type="Proteomes" id="UP000702544">
    <property type="component" value="Unassembled WGS sequence"/>
</dbReference>
<reference evidence="7 8" key="1">
    <citation type="submission" date="2020-01" db="EMBL/GenBank/DDBJ databases">
        <title>Genomes assembled from Gulf of Kutch pelagic sediment metagenomes.</title>
        <authorList>
            <person name="Chandrashekar M."/>
            <person name="Mahajan M.S."/>
            <person name="Dave K.J."/>
            <person name="Vatsa P."/>
            <person name="Nathani N.M."/>
        </authorList>
    </citation>
    <scope>NUCLEOTIDE SEQUENCE [LARGE SCALE GENOMIC DNA]</scope>
    <source>
        <strain evidence="7">KS3-K002</strain>
    </source>
</reference>
<keyword evidence="4 6" id="KW-1133">Transmembrane helix</keyword>
<feature type="transmembrane region" description="Helical" evidence="6">
    <location>
        <begin position="45"/>
        <end position="65"/>
    </location>
</feature>
<feature type="transmembrane region" description="Helical" evidence="6">
    <location>
        <begin position="72"/>
        <end position="94"/>
    </location>
</feature>